<evidence type="ECO:0000256" key="1">
    <source>
        <dbReference type="SAM" id="MobiDB-lite"/>
    </source>
</evidence>
<feature type="compositionally biased region" description="Low complexity" evidence="1">
    <location>
        <begin position="366"/>
        <end position="376"/>
    </location>
</feature>
<dbReference type="Proteomes" id="UP000812982">
    <property type="component" value="Unassembled WGS sequence"/>
</dbReference>
<feature type="domain" description="HNH nuclease" evidence="2">
    <location>
        <begin position="412"/>
        <end position="463"/>
    </location>
</feature>
<evidence type="ECO:0000313" key="3">
    <source>
        <dbReference type="EMBL" id="MBU9763359.1"/>
    </source>
</evidence>
<evidence type="ECO:0000259" key="2">
    <source>
        <dbReference type="SMART" id="SM00507"/>
    </source>
</evidence>
<dbReference type="EMBL" id="VOMB01000006">
    <property type="protein sequence ID" value="MBU9763359.1"/>
    <property type="molecule type" value="Genomic_DNA"/>
</dbReference>
<feature type="compositionally biased region" description="Low complexity" evidence="1">
    <location>
        <begin position="388"/>
        <end position="401"/>
    </location>
</feature>
<dbReference type="RefSeq" id="WP_217155378.1">
    <property type="nucleotide sequence ID" value="NZ_VOMB01000006.1"/>
</dbReference>
<comment type="caution">
    <text evidence="3">The sequence shown here is derived from an EMBL/GenBank/DDBJ whole genome shotgun (WGS) entry which is preliminary data.</text>
</comment>
<dbReference type="InterPro" id="IPR003870">
    <property type="entry name" value="DUF222"/>
</dbReference>
<accession>A0ABS6KID4</accession>
<reference evidence="3 4" key="1">
    <citation type="journal article" date="2021" name="Sci. Rep.">
        <title>Phenotypic and genomic hallmarks of a novel, potentially pathogenic rapidly growing Mycobacterium species related to the Mycobacterium fortuitum complex.</title>
        <authorList>
            <person name="Gharbi R."/>
            <person name="Khanna V."/>
            <person name="Frigui W."/>
            <person name="Mhenni B."/>
            <person name="Brosch R."/>
            <person name="Mardassi H."/>
        </authorList>
    </citation>
    <scope>NUCLEOTIDE SEQUENCE [LARGE SCALE GENOMIC DNA]</scope>
    <source>
        <strain evidence="3 4">TNTM28</strain>
    </source>
</reference>
<feature type="compositionally biased region" description="Low complexity" evidence="1">
    <location>
        <begin position="317"/>
        <end position="337"/>
    </location>
</feature>
<gene>
    <name evidence="3" type="ORF">FR943_05815</name>
</gene>
<feature type="region of interest" description="Disordered" evidence="1">
    <location>
        <begin position="307"/>
        <end position="407"/>
    </location>
</feature>
<feature type="compositionally biased region" description="Basic and acidic residues" evidence="1">
    <location>
        <begin position="534"/>
        <end position="550"/>
    </location>
</feature>
<keyword evidence="4" id="KW-1185">Reference proteome</keyword>
<dbReference type="Pfam" id="PF02720">
    <property type="entry name" value="DUF222"/>
    <property type="match status" value="1"/>
</dbReference>
<name>A0ABS6KID4_9MYCO</name>
<feature type="region of interest" description="Disordered" evidence="1">
    <location>
        <begin position="503"/>
        <end position="554"/>
    </location>
</feature>
<evidence type="ECO:0000313" key="4">
    <source>
        <dbReference type="Proteomes" id="UP000812982"/>
    </source>
</evidence>
<dbReference type="InterPro" id="IPR003615">
    <property type="entry name" value="HNH_nuc"/>
</dbReference>
<protein>
    <submittedName>
        <fullName evidence="3">DUF222 domain-containing protein</fullName>
    </submittedName>
</protein>
<feature type="compositionally biased region" description="Acidic residues" evidence="1">
    <location>
        <begin position="338"/>
        <end position="365"/>
    </location>
</feature>
<dbReference type="SMART" id="SM00507">
    <property type="entry name" value="HNHc"/>
    <property type="match status" value="1"/>
</dbReference>
<dbReference type="CDD" id="cd00085">
    <property type="entry name" value="HNHc"/>
    <property type="match status" value="1"/>
</dbReference>
<organism evidence="3 4">
    <name type="scientific">[Mycobacterium] fortunisiensis</name>
    <dbReference type="NCBI Taxonomy" id="2600579"/>
    <lineage>
        <taxon>Bacteria</taxon>
        <taxon>Bacillati</taxon>
        <taxon>Actinomycetota</taxon>
        <taxon>Actinomycetes</taxon>
        <taxon>Mycobacteriales</taxon>
        <taxon>Mycobacteriaceae</taxon>
        <taxon>Mycolicibacterium</taxon>
    </lineage>
</organism>
<sequence>MFESHGEGGSGADAGAGLIDAITTAARAESAAIAARLAAIGELDLRREAELADTIFWTTDPFEAVAAEISAALRITRHRAGTHIRYARALRDRLPHVAALLAAGVIDFRIVTAIIVRTQNVRAAICHELDAMLARHASKWMRLSEKKLHDHIDQWVIKLDPNGQRVPPTIEDDRHITIEPGVAPGIASIWANVHAADAAAFDQQLDALARTVCKDDPRTHQQRRADALGPLSRREAQLPCLCGLDNCPAKQTRAAADAAVVHVLAEHATLTGTSNDPGYLPGYGILPAQTIRDLAAHAKLKPVVIPASTRETTGAETNDASDTPADADASNDVADTPADADAENTDTDTDTDADTDTDTADEADAGDAPGDPADIADFAETSDVTGNADATDATTPAAPAPAGEPGYRPSAALREFIYWRDLTCRFPGCDAPAMRCDVDHTAPYPHGPTHPSNLKMYCRAHHLIKTFVAGWTDRQLPDGTIKFTAPTGHTYHTTPHGAELFPTLAQPTGTPDIPENPKSDPSQRTTKMPRRSKTREQQRLERIEDERQERSALNTALEVEHDYQAWIAEHYAPPPPF</sequence>
<proteinExistence type="predicted"/>